<dbReference type="Proteomes" id="UP000631114">
    <property type="component" value="Unassembled WGS sequence"/>
</dbReference>
<dbReference type="EMBL" id="JADFTS010000003">
    <property type="protein sequence ID" value="KAF9616514.1"/>
    <property type="molecule type" value="Genomic_DNA"/>
</dbReference>
<protein>
    <submittedName>
        <fullName evidence="1">Uncharacterized protein</fullName>
    </submittedName>
</protein>
<dbReference type="AlphaFoldDB" id="A0A835IG39"/>
<accession>A0A835IG39</accession>
<organism evidence="1 2">
    <name type="scientific">Coptis chinensis</name>
    <dbReference type="NCBI Taxonomy" id="261450"/>
    <lineage>
        <taxon>Eukaryota</taxon>
        <taxon>Viridiplantae</taxon>
        <taxon>Streptophyta</taxon>
        <taxon>Embryophyta</taxon>
        <taxon>Tracheophyta</taxon>
        <taxon>Spermatophyta</taxon>
        <taxon>Magnoliopsida</taxon>
        <taxon>Ranunculales</taxon>
        <taxon>Ranunculaceae</taxon>
        <taxon>Coptidoideae</taxon>
        <taxon>Coptis</taxon>
    </lineage>
</organism>
<evidence type="ECO:0000313" key="2">
    <source>
        <dbReference type="Proteomes" id="UP000631114"/>
    </source>
</evidence>
<reference evidence="1 2" key="1">
    <citation type="submission" date="2020-10" db="EMBL/GenBank/DDBJ databases">
        <title>The Coptis chinensis genome and diversification of protoberbering-type alkaloids.</title>
        <authorList>
            <person name="Wang B."/>
            <person name="Shu S."/>
            <person name="Song C."/>
            <person name="Liu Y."/>
        </authorList>
    </citation>
    <scope>NUCLEOTIDE SEQUENCE [LARGE SCALE GENOMIC DNA]</scope>
    <source>
        <strain evidence="1">HL-2020</strain>
        <tissue evidence="1">Leaf</tissue>
    </source>
</reference>
<evidence type="ECO:0000313" key="1">
    <source>
        <dbReference type="EMBL" id="KAF9616514.1"/>
    </source>
</evidence>
<comment type="caution">
    <text evidence="1">The sequence shown here is derived from an EMBL/GenBank/DDBJ whole genome shotgun (WGS) entry which is preliminary data.</text>
</comment>
<proteinExistence type="predicted"/>
<gene>
    <name evidence="1" type="ORF">IFM89_029975</name>
</gene>
<name>A0A835IG39_9MAGN</name>
<sequence>RLGRGVKSYRLPRLVSGRGYKWVFCIDGGKKLLLHLLHFTGSSFTFFTASGGPSPSPEVLHLQAPLFIHRASQTHHMPSLSVVVTAASGQDAPLMSSCC</sequence>
<keyword evidence="2" id="KW-1185">Reference proteome</keyword>
<feature type="non-terminal residue" evidence="1">
    <location>
        <position position="1"/>
    </location>
</feature>